<dbReference type="AlphaFoldDB" id="V4SQR5"/>
<accession>V4SQR5</accession>
<name>V4SQR5_CITCL</name>
<dbReference type="Proteomes" id="UP000030687">
    <property type="component" value="Unassembled WGS sequence"/>
</dbReference>
<keyword evidence="2" id="KW-1185">Reference proteome</keyword>
<dbReference type="Gramene" id="ESR39466">
    <property type="protein sequence ID" value="ESR39466"/>
    <property type="gene ID" value="CICLE_v10026783mg"/>
</dbReference>
<dbReference type="OMA" id="SNACRAP"/>
<organism evidence="1 2">
    <name type="scientific">Citrus clementina</name>
    <name type="common">Clementine</name>
    <name type="synonym">Citrus deliciosa x Citrus sinensis</name>
    <dbReference type="NCBI Taxonomy" id="85681"/>
    <lineage>
        <taxon>Eukaryota</taxon>
        <taxon>Viridiplantae</taxon>
        <taxon>Streptophyta</taxon>
        <taxon>Embryophyta</taxon>
        <taxon>Tracheophyta</taxon>
        <taxon>Spermatophyta</taxon>
        <taxon>Magnoliopsida</taxon>
        <taxon>eudicotyledons</taxon>
        <taxon>Gunneridae</taxon>
        <taxon>Pentapetalae</taxon>
        <taxon>rosids</taxon>
        <taxon>malvids</taxon>
        <taxon>Sapindales</taxon>
        <taxon>Rutaceae</taxon>
        <taxon>Aurantioideae</taxon>
        <taxon>Citrus</taxon>
    </lineage>
</organism>
<gene>
    <name evidence="1" type="ORF">CICLE_v10026783mg</name>
</gene>
<evidence type="ECO:0000313" key="2">
    <source>
        <dbReference type="Proteomes" id="UP000030687"/>
    </source>
</evidence>
<sequence length="119" mass="13762">MESEDLSHHRRRYSYFSSCMASPASTCLPVHEELEYSRIHYSGSGSDSSNKRASRRWRNFLRRLVRVDGIYKSTYGSNKHLSFHYDAVSYSQNFDEGCHRDESGRCPPGFSRRSVGLIT</sequence>
<dbReference type="InParanoid" id="V4SQR5"/>
<dbReference type="EMBL" id="KI536925">
    <property type="protein sequence ID" value="ESR39466.1"/>
    <property type="molecule type" value="Genomic_DNA"/>
</dbReference>
<proteinExistence type="predicted"/>
<protein>
    <submittedName>
        <fullName evidence="1">Uncharacterized protein</fullName>
    </submittedName>
</protein>
<reference evidence="1 2" key="1">
    <citation type="submission" date="2013-10" db="EMBL/GenBank/DDBJ databases">
        <authorList>
            <consortium name="International Citrus Genome Consortium"/>
            <person name="Jenkins J."/>
            <person name="Schmutz J."/>
            <person name="Prochnik S."/>
            <person name="Rokhsar D."/>
            <person name="Gmitter F."/>
            <person name="Ollitrault P."/>
            <person name="Machado M."/>
            <person name="Talon M."/>
            <person name="Wincker P."/>
            <person name="Jaillon O."/>
            <person name="Morgante M."/>
        </authorList>
    </citation>
    <scope>NUCLEOTIDE SEQUENCE</scope>
    <source>
        <strain evidence="2">cv. Clemenules</strain>
    </source>
</reference>
<dbReference type="KEGG" id="cic:CICLE_v10026783mg"/>
<dbReference type="eggNOG" id="ENOG502S7UY">
    <property type="taxonomic scope" value="Eukaryota"/>
</dbReference>
<evidence type="ECO:0000313" key="1">
    <source>
        <dbReference type="EMBL" id="ESR39466.1"/>
    </source>
</evidence>